<evidence type="ECO:0000256" key="2">
    <source>
        <dbReference type="ARBA" id="ARBA00022723"/>
    </source>
</evidence>
<sequence>MSEYWVSKKKYFCKYCDIYIADDAPSRQQHENGLRHQGNKNRFVRELYKNGERKKRDLEEEKREMKRVDARCRSSRVCQGCWTCSSLIDPPRAPVPGPSRPSKPANPYTNYSDAASLGYTDVDGDFLAAQKAIRQKEGRMGEWTYVAPPVPAAEDSVPGTTVDEQATETKEWRLDGPKQRQIAIGLGDIYDPGIIKVKKREDETKDEGQPEPPAPPPPTWTPRGWKRAGEEGPDPGSQPPQESPSLSGTEVGEDIPTQLKAEEASAVAIEEKPPVVKTEPLETASNDAPVSSSGLFRKRKAPTTSASTRGVRRKI</sequence>
<evidence type="ECO:0000256" key="3">
    <source>
        <dbReference type="ARBA" id="ARBA00022771"/>
    </source>
</evidence>
<feature type="compositionally biased region" description="Polar residues" evidence="7">
    <location>
        <begin position="283"/>
        <end position="294"/>
    </location>
</feature>
<accession>A0A9P6DY90</accession>
<dbReference type="GO" id="GO:0071011">
    <property type="term" value="C:precatalytic spliceosome"/>
    <property type="evidence" value="ECO:0007669"/>
    <property type="project" value="TreeGrafter"/>
</dbReference>
<dbReference type="GO" id="GO:0008270">
    <property type="term" value="F:zinc ion binding"/>
    <property type="evidence" value="ECO:0007669"/>
    <property type="project" value="UniProtKB-KW"/>
</dbReference>
<dbReference type="PROSITE" id="PS50171">
    <property type="entry name" value="ZF_MATRIN"/>
    <property type="match status" value="1"/>
</dbReference>
<keyword evidence="5" id="KW-0539">Nucleus</keyword>
<comment type="subcellular location">
    <subcellularLocation>
        <location evidence="1">Nucleus</location>
    </subcellularLocation>
</comment>
<dbReference type="InterPro" id="IPR000690">
    <property type="entry name" value="Matrin/U1-C_Znf_C2H2"/>
</dbReference>
<keyword evidence="6" id="KW-0175">Coiled coil</keyword>
<dbReference type="GO" id="GO:0003723">
    <property type="term" value="F:RNA binding"/>
    <property type="evidence" value="ECO:0007669"/>
    <property type="project" value="TreeGrafter"/>
</dbReference>
<dbReference type="InterPro" id="IPR003604">
    <property type="entry name" value="Matrin/U1-like-C_Znf_C2H2"/>
</dbReference>
<dbReference type="InterPro" id="IPR036236">
    <property type="entry name" value="Znf_C2H2_sf"/>
</dbReference>
<comment type="caution">
    <text evidence="9">The sequence shown here is derived from an EMBL/GenBank/DDBJ whole genome shotgun (WGS) entry which is preliminary data.</text>
</comment>
<feature type="compositionally biased region" description="Pro residues" evidence="7">
    <location>
        <begin position="210"/>
        <end position="220"/>
    </location>
</feature>
<name>A0A9P6DY90_9AGAM</name>
<dbReference type="Proteomes" id="UP000886523">
    <property type="component" value="Unassembled WGS sequence"/>
</dbReference>
<dbReference type="OrthoDB" id="191651at2759"/>
<gene>
    <name evidence="9" type="ORF">BS47DRAFT_1370837</name>
</gene>
<evidence type="ECO:0000256" key="6">
    <source>
        <dbReference type="SAM" id="Coils"/>
    </source>
</evidence>
<feature type="coiled-coil region" evidence="6">
    <location>
        <begin position="41"/>
        <end position="71"/>
    </location>
</feature>
<proteinExistence type="predicted"/>
<keyword evidence="4" id="KW-0862">Zinc</keyword>
<reference evidence="9" key="1">
    <citation type="journal article" date="2020" name="Nat. Commun.">
        <title>Large-scale genome sequencing of mycorrhizal fungi provides insights into the early evolution of symbiotic traits.</title>
        <authorList>
            <person name="Miyauchi S."/>
            <person name="Kiss E."/>
            <person name="Kuo A."/>
            <person name="Drula E."/>
            <person name="Kohler A."/>
            <person name="Sanchez-Garcia M."/>
            <person name="Morin E."/>
            <person name="Andreopoulos B."/>
            <person name="Barry K.W."/>
            <person name="Bonito G."/>
            <person name="Buee M."/>
            <person name="Carver A."/>
            <person name="Chen C."/>
            <person name="Cichocki N."/>
            <person name="Clum A."/>
            <person name="Culley D."/>
            <person name="Crous P.W."/>
            <person name="Fauchery L."/>
            <person name="Girlanda M."/>
            <person name="Hayes R.D."/>
            <person name="Keri Z."/>
            <person name="LaButti K."/>
            <person name="Lipzen A."/>
            <person name="Lombard V."/>
            <person name="Magnuson J."/>
            <person name="Maillard F."/>
            <person name="Murat C."/>
            <person name="Nolan M."/>
            <person name="Ohm R.A."/>
            <person name="Pangilinan J."/>
            <person name="Pereira M.F."/>
            <person name="Perotto S."/>
            <person name="Peter M."/>
            <person name="Pfister S."/>
            <person name="Riley R."/>
            <person name="Sitrit Y."/>
            <person name="Stielow J.B."/>
            <person name="Szollosi G."/>
            <person name="Zifcakova L."/>
            <person name="Stursova M."/>
            <person name="Spatafora J.W."/>
            <person name="Tedersoo L."/>
            <person name="Vaario L.M."/>
            <person name="Yamada A."/>
            <person name="Yan M."/>
            <person name="Wang P."/>
            <person name="Xu J."/>
            <person name="Bruns T."/>
            <person name="Baldrian P."/>
            <person name="Vilgalys R."/>
            <person name="Dunand C."/>
            <person name="Henrissat B."/>
            <person name="Grigoriev I.V."/>
            <person name="Hibbett D."/>
            <person name="Nagy L.G."/>
            <person name="Martin F.M."/>
        </authorList>
    </citation>
    <scope>NUCLEOTIDE SEQUENCE</scope>
    <source>
        <strain evidence="9">UP504</strain>
    </source>
</reference>
<dbReference type="GO" id="GO:0000398">
    <property type="term" value="P:mRNA splicing, via spliceosome"/>
    <property type="evidence" value="ECO:0007669"/>
    <property type="project" value="InterPro"/>
</dbReference>
<evidence type="ECO:0000256" key="4">
    <source>
        <dbReference type="ARBA" id="ARBA00022833"/>
    </source>
</evidence>
<dbReference type="EMBL" id="MU128919">
    <property type="protein sequence ID" value="KAF9519246.1"/>
    <property type="molecule type" value="Genomic_DNA"/>
</dbReference>
<evidence type="ECO:0000313" key="9">
    <source>
        <dbReference type="EMBL" id="KAF9519246.1"/>
    </source>
</evidence>
<keyword evidence="10" id="KW-1185">Reference proteome</keyword>
<dbReference type="Pfam" id="PF06220">
    <property type="entry name" value="zf-U1"/>
    <property type="match status" value="1"/>
</dbReference>
<evidence type="ECO:0000256" key="1">
    <source>
        <dbReference type="ARBA" id="ARBA00004123"/>
    </source>
</evidence>
<dbReference type="PANTHER" id="PTHR13173:SF10">
    <property type="entry name" value="WW DOMAIN-BINDING PROTEIN 4"/>
    <property type="match status" value="1"/>
</dbReference>
<feature type="domain" description="Matrin-type" evidence="8">
    <location>
        <begin position="11"/>
        <end position="42"/>
    </location>
</feature>
<dbReference type="InterPro" id="IPR040023">
    <property type="entry name" value="WBP4"/>
</dbReference>
<evidence type="ECO:0000259" key="8">
    <source>
        <dbReference type="PROSITE" id="PS50171"/>
    </source>
</evidence>
<organism evidence="9 10">
    <name type="scientific">Hydnum rufescens UP504</name>
    <dbReference type="NCBI Taxonomy" id="1448309"/>
    <lineage>
        <taxon>Eukaryota</taxon>
        <taxon>Fungi</taxon>
        <taxon>Dikarya</taxon>
        <taxon>Basidiomycota</taxon>
        <taxon>Agaricomycotina</taxon>
        <taxon>Agaricomycetes</taxon>
        <taxon>Cantharellales</taxon>
        <taxon>Hydnaceae</taxon>
        <taxon>Hydnum</taxon>
    </lineage>
</organism>
<feature type="region of interest" description="Disordered" evidence="7">
    <location>
        <begin position="195"/>
        <end position="315"/>
    </location>
</feature>
<keyword evidence="2" id="KW-0479">Metal-binding</keyword>
<feature type="compositionally biased region" description="Basic and acidic residues" evidence="7">
    <location>
        <begin position="199"/>
        <end position="208"/>
    </location>
</feature>
<dbReference type="SMART" id="SM00451">
    <property type="entry name" value="ZnF_U1"/>
    <property type="match status" value="1"/>
</dbReference>
<dbReference type="InterPro" id="IPR013085">
    <property type="entry name" value="U1-CZ_Znf_C2H2"/>
</dbReference>
<feature type="region of interest" description="Disordered" evidence="7">
    <location>
        <begin position="149"/>
        <end position="169"/>
    </location>
</feature>
<dbReference type="Gene3D" id="3.30.160.60">
    <property type="entry name" value="Classic Zinc Finger"/>
    <property type="match status" value="1"/>
</dbReference>
<evidence type="ECO:0000256" key="7">
    <source>
        <dbReference type="SAM" id="MobiDB-lite"/>
    </source>
</evidence>
<dbReference type="PANTHER" id="PTHR13173">
    <property type="entry name" value="WW DOMAIN BINDING PROTEIN 4"/>
    <property type="match status" value="1"/>
</dbReference>
<protein>
    <recommendedName>
        <fullName evidence="8">Matrin-type domain-containing protein</fullName>
    </recommendedName>
</protein>
<keyword evidence="3" id="KW-0863">Zinc-finger</keyword>
<dbReference type="SUPFAM" id="SSF57667">
    <property type="entry name" value="beta-beta-alpha zinc fingers"/>
    <property type="match status" value="1"/>
</dbReference>
<evidence type="ECO:0000256" key="5">
    <source>
        <dbReference type="ARBA" id="ARBA00023242"/>
    </source>
</evidence>
<evidence type="ECO:0000313" key="10">
    <source>
        <dbReference type="Proteomes" id="UP000886523"/>
    </source>
</evidence>
<dbReference type="AlphaFoldDB" id="A0A9P6DY90"/>